<sequence length="332" mass="36868">MKVIKPIKVTETNWYAVNFNQMSDYAAWNSGVAYPVGTIRCYLPTKSQYKCIIATNAGEDPEAFPTKWARIGSMQIWRPFDGFISQSPATVLGSSTFDATGLGLWAFPGLISQKANKFTFSLTGLGAFDTVAVLATDCSQVRAYFYDQNGTKQTDLTIRALDDTQIVDAWDYCFGDLTYRRDFVFEGFDGWGSTNLSQLYIEISYDALTTFEAPIGIGEIVVGQSRELGRCHSDAKIQLVDYSKKNIDEYGTVTIVQRAYSQNASFEIEIATVDRNRVQALITSLRATPCVYYPTAGDANQGIAIYGYVKDYNTTYATPDRAYAALEVEGMI</sequence>
<dbReference type="RefSeq" id="WP_380072073.1">
    <property type="nucleotide sequence ID" value="NZ_JBHRTO010000001.1"/>
</dbReference>
<dbReference type="Gene3D" id="2.10.10.20">
    <property type="entry name" value="Carbohydrate-binding module superfamily 5/12"/>
    <property type="match status" value="1"/>
</dbReference>
<dbReference type="EMBL" id="JBHRTO010000001">
    <property type="protein sequence ID" value="MFC3180449.1"/>
    <property type="molecule type" value="Genomic_DNA"/>
</dbReference>
<proteinExistence type="predicted"/>
<protein>
    <submittedName>
        <fullName evidence="1">Uncharacterized protein</fullName>
    </submittedName>
</protein>
<accession>A0ABV7IZV0</accession>
<evidence type="ECO:0000313" key="2">
    <source>
        <dbReference type="Proteomes" id="UP001595547"/>
    </source>
</evidence>
<gene>
    <name evidence="1" type="ORF">ACFOGH_05575</name>
</gene>
<evidence type="ECO:0000313" key="1">
    <source>
        <dbReference type="EMBL" id="MFC3180449.1"/>
    </source>
</evidence>
<organism evidence="1 2">
    <name type="scientific">Cypionkella sinensis</name>
    <dbReference type="NCBI Taxonomy" id="1756043"/>
    <lineage>
        <taxon>Bacteria</taxon>
        <taxon>Pseudomonadati</taxon>
        <taxon>Pseudomonadota</taxon>
        <taxon>Alphaproteobacteria</taxon>
        <taxon>Rhodobacterales</taxon>
        <taxon>Paracoccaceae</taxon>
        <taxon>Cypionkella</taxon>
    </lineage>
</organism>
<keyword evidence="2" id="KW-1185">Reference proteome</keyword>
<name>A0ABV7IZV0_9RHOB</name>
<reference evidence="2" key="1">
    <citation type="journal article" date="2019" name="Int. J. Syst. Evol. Microbiol.">
        <title>The Global Catalogue of Microorganisms (GCM) 10K type strain sequencing project: providing services to taxonomists for standard genome sequencing and annotation.</title>
        <authorList>
            <consortium name="The Broad Institute Genomics Platform"/>
            <consortium name="The Broad Institute Genome Sequencing Center for Infectious Disease"/>
            <person name="Wu L."/>
            <person name="Ma J."/>
        </authorList>
    </citation>
    <scope>NUCLEOTIDE SEQUENCE [LARGE SCALE GENOMIC DNA]</scope>
    <source>
        <strain evidence="2">KCTC 52039</strain>
    </source>
</reference>
<dbReference type="Proteomes" id="UP001595547">
    <property type="component" value="Unassembled WGS sequence"/>
</dbReference>
<comment type="caution">
    <text evidence="1">The sequence shown here is derived from an EMBL/GenBank/DDBJ whole genome shotgun (WGS) entry which is preliminary data.</text>
</comment>